<evidence type="ECO:0000313" key="2">
    <source>
        <dbReference type="EMBL" id="CAB5303754.1"/>
    </source>
</evidence>
<name>A0A915YPT6_9GLOM</name>
<evidence type="ECO:0000313" key="3">
    <source>
        <dbReference type="Proteomes" id="UP000684084"/>
    </source>
</evidence>
<dbReference type="OrthoDB" id="2424953at2759"/>
<sequence>MKKGERDLGTRNLIEPTADVQIEEGTYSYIDVAVSDGPMEIDARSNNSDSDNSNNEPEFNFLVKKPKKQKQLIGHSVGSTSSNITHPLVLIEQFLNINEDNEHVNEDESDSEYDNDEQDE</sequence>
<dbReference type="Proteomes" id="UP000684084">
    <property type="component" value="Unassembled WGS sequence"/>
</dbReference>
<dbReference type="EMBL" id="CAGKOT010000001">
    <property type="protein sequence ID" value="CAB5303754.1"/>
    <property type="molecule type" value="Genomic_DNA"/>
</dbReference>
<organism evidence="2 3">
    <name type="scientific">Rhizophagus irregularis</name>
    <dbReference type="NCBI Taxonomy" id="588596"/>
    <lineage>
        <taxon>Eukaryota</taxon>
        <taxon>Fungi</taxon>
        <taxon>Fungi incertae sedis</taxon>
        <taxon>Mucoromycota</taxon>
        <taxon>Glomeromycotina</taxon>
        <taxon>Glomeromycetes</taxon>
        <taxon>Glomerales</taxon>
        <taxon>Glomeraceae</taxon>
        <taxon>Rhizophagus</taxon>
    </lineage>
</organism>
<proteinExistence type="predicted"/>
<feature type="compositionally biased region" description="Low complexity" evidence="1">
    <location>
        <begin position="45"/>
        <end position="55"/>
    </location>
</feature>
<dbReference type="AlphaFoldDB" id="A0A915YPT6"/>
<feature type="compositionally biased region" description="Acidic residues" evidence="1">
    <location>
        <begin position="107"/>
        <end position="120"/>
    </location>
</feature>
<gene>
    <name evidence="2" type="ORF">CHRIB12_LOCUS1062</name>
</gene>
<evidence type="ECO:0000256" key="1">
    <source>
        <dbReference type="SAM" id="MobiDB-lite"/>
    </source>
</evidence>
<feature type="region of interest" description="Disordered" evidence="1">
    <location>
        <begin position="38"/>
        <end position="82"/>
    </location>
</feature>
<accession>A0A915YPT6</accession>
<protein>
    <submittedName>
        <fullName evidence="2">Uncharacterized protein</fullName>
    </submittedName>
</protein>
<feature type="region of interest" description="Disordered" evidence="1">
    <location>
        <begin position="99"/>
        <end position="120"/>
    </location>
</feature>
<reference evidence="2" key="1">
    <citation type="submission" date="2020-05" db="EMBL/GenBank/DDBJ databases">
        <authorList>
            <person name="Rincon C."/>
            <person name="Sanders R I."/>
            <person name="Robbins C."/>
            <person name="Chaturvedi A."/>
        </authorList>
    </citation>
    <scope>NUCLEOTIDE SEQUENCE</scope>
    <source>
        <strain evidence="2">CHB12</strain>
    </source>
</reference>
<comment type="caution">
    <text evidence="2">The sequence shown here is derived from an EMBL/GenBank/DDBJ whole genome shotgun (WGS) entry which is preliminary data.</text>
</comment>